<dbReference type="EMBL" id="QXVO01000024">
    <property type="protein sequence ID" value="RIO45033.1"/>
    <property type="molecule type" value="Genomic_DNA"/>
</dbReference>
<keyword evidence="1" id="KW-0812">Transmembrane</keyword>
<comment type="caution">
    <text evidence="2">The sequence shown here is derived from an EMBL/GenBank/DDBJ whole genome shotgun (WGS) entry which is preliminary data.</text>
</comment>
<evidence type="ECO:0000313" key="2">
    <source>
        <dbReference type="EMBL" id="RIO45033.1"/>
    </source>
</evidence>
<gene>
    <name evidence="2" type="ORF">BUZ57_08230</name>
</gene>
<dbReference type="Proteomes" id="UP000285625">
    <property type="component" value="Unassembled WGS sequence"/>
</dbReference>
<keyword evidence="1" id="KW-1133">Transmembrane helix</keyword>
<organism evidence="2 3">
    <name type="scientific">Staphylococcus hyicus</name>
    <dbReference type="NCBI Taxonomy" id="1284"/>
    <lineage>
        <taxon>Bacteria</taxon>
        <taxon>Bacillati</taxon>
        <taxon>Bacillota</taxon>
        <taxon>Bacilli</taxon>
        <taxon>Bacillales</taxon>
        <taxon>Staphylococcaceae</taxon>
        <taxon>Staphylococcus</taxon>
    </lineage>
</organism>
<accession>A0A418JI07</accession>
<sequence>MLNFIINHFEVFISLFALLISFLTYKRNRLKYQYQFAADCRSPDSIVLVDGDDILETKSYTDSVITNLHFINLSNFDIGFFELKAYDNTNNRYLNMLTVNSISFDEQYKQPLELITISDKEARKRHLQLPNFKYGSFKAKSMTYFDIVVFPYENTESITIEFELPKQRFLSAIQKNIHQKFVKCGVNYNINGWKDSKTVKPNCK</sequence>
<proteinExistence type="predicted"/>
<dbReference type="RefSeq" id="WP_119635588.1">
    <property type="nucleotide sequence ID" value="NZ_QXVO01000024.1"/>
</dbReference>
<evidence type="ECO:0000256" key="1">
    <source>
        <dbReference type="SAM" id="Phobius"/>
    </source>
</evidence>
<protein>
    <submittedName>
        <fullName evidence="2">Uncharacterized protein</fullName>
    </submittedName>
</protein>
<dbReference type="AlphaFoldDB" id="A0A418JI07"/>
<feature type="transmembrane region" description="Helical" evidence="1">
    <location>
        <begin position="6"/>
        <end position="25"/>
    </location>
</feature>
<evidence type="ECO:0000313" key="3">
    <source>
        <dbReference type="Proteomes" id="UP000285625"/>
    </source>
</evidence>
<reference evidence="2 3" key="1">
    <citation type="journal article" date="2016" name="Front. Microbiol.">
        <title>Comprehensive Phylogenetic Analysis of Bovine Non-aureus Staphylococci Species Based on Whole-Genome Sequencing.</title>
        <authorList>
            <person name="Naushad S."/>
            <person name="Barkema H.W."/>
            <person name="Luby C."/>
            <person name="Condas L.A."/>
            <person name="Nobrega D.B."/>
            <person name="Carson D.A."/>
            <person name="De Buck J."/>
        </authorList>
    </citation>
    <scope>NUCLEOTIDE SEQUENCE [LARGE SCALE GENOMIC DNA]</scope>
    <source>
        <strain evidence="2 3">SNUC 5959</strain>
    </source>
</reference>
<keyword evidence="1" id="KW-0472">Membrane</keyword>
<name>A0A418JI07_STAHY</name>